<keyword evidence="2" id="KW-1185">Reference proteome</keyword>
<dbReference type="Proteomes" id="UP001279734">
    <property type="component" value="Unassembled WGS sequence"/>
</dbReference>
<dbReference type="EMBL" id="BSYO01000023">
    <property type="protein sequence ID" value="GMH21486.1"/>
    <property type="molecule type" value="Genomic_DNA"/>
</dbReference>
<organism evidence="1 2">
    <name type="scientific">Nepenthes gracilis</name>
    <name type="common">Slender pitcher plant</name>
    <dbReference type="NCBI Taxonomy" id="150966"/>
    <lineage>
        <taxon>Eukaryota</taxon>
        <taxon>Viridiplantae</taxon>
        <taxon>Streptophyta</taxon>
        <taxon>Embryophyta</taxon>
        <taxon>Tracheophyta</taxon>
        <taxon>Spermatophyta</taxon>
        <taxon>Magnoliopsida</taxon>
        <taxon>eudicotyledons</taxon>
        <taxon>Gunneridae</taxon>
        <taxon>Pentapetalae</taxon>
        <taxon>Caryophyllales</taxon>
        <taxon>Nepenthaceae</taxon>
        <taxon>Nepenthes</taxon>
    </lineage>
</organism>
<comment type="caution">
    <text evidence="1">The sequence shown here is derived from an EMBL/GenBank/DDBJ whole genome shotgun (WGS) entry which is preliminary data.</text>
</comment>
<name>A0AAD3T442_NEPGR</name>
<protein>
    <submittedName>
        <fullName evidence="1">Uncharacterized protein</fullName>
    </submittedName>
</protein>
<reference evidence="1" key="1">
    <citation type="submission" date="2023-05" db="EMBL/GenBank/DDBJ databases">
        <title>Nepenthes gracilis genome sequencing.</title>
        <authorList>
            <person name="Fukushima K."/>
        </authorList>
    </citation>
    <scope>NUCLEOTIDE SEQUENCE</scope>
    <source>
        <strain evidence="1">SING2019-196</strain>
    </source>
</reference>
<sequence>MMRTWIRLRTDSNSFGWFEPAPFTERESCTPLKRTRGGKAVNGREGTLVALGFSGRTNVAEKAGFYELSIVPENIRNSVSQDVFVAESLNENLGRSGKKHSRE</sequence>
<proteinExistence type="predicted"/>
<dbReference type="AlphaFoldDB" id="A0AAD3T442"/>
<evidence type="ECO:0000313" key="2">
    <source>
        <dbReference type="Proteomes" id="UP001279734"/>
    </source>
</evidence>
<evidence type="ECO:0000313" key="1">
    <source>
        <dbReference type="EMBL" id="GMH21486.1"/>
    </source>
</evidence>
<gene>
    <name evidence="1" type="ORF">Nepgr_023328</name>
</gene>
<accession>A0AAD3T442</accession>